<reference evidence="3 4" key="1">
    <citation type="submission" date="2020-04" db="EMBL/GenBank/DDBJ databases">
        <title>Ramlibacter sp. G-1-2-2 isolated from soil.</title>
        <authorList>
            <person name="Dahal R.H."/>
        </authorList>
    </citation>
    <scope>NUCLEOTIDE SEQUENCE [LARGE SCALE GENOMIC DNA]</scope>
    <source>
        <strain evidence="3 4">G-1-2-2</strain>
    </source>
</reference>
<dbReference type="RefSeq" id="WP_169422241.1">
    <property type="nucleotide sequence ID" value="NZ_JABBFX010000003.1"/>
</dbReference>
<evidence type="ECO:0000313" key="3">
    <source>
        <dbReference type="EMBL" id="NML47993.1"/>
    </source>
</evidence>
<name>A0A848HHJ7_9BURK</name>
<dbReference type="Proteomes" id="UP000541185">
    <property type="component" value="Unassembled WGS sequence"/>
</dbReference>
<feature type="chain" id="PRO_5032747228" description="CNP1-like uncharacterized domain-containing protein" evidence="1">
    <location>
        <begin position="25"/>
        <end position="168"/>
    </location>
</feature>
<feature type="domain" description="CNP1-like uncharacterised" evidence="2">
    <location>
        <begin position="24"/>
        <end position="156"/>
    </location>
</feature>
<accession>A0A848HHJ7</accession>
<dbReference type="Pfam" id="PF08750">
    <property type="entry name" value="CNP1"/>
    <property type="match status" value="1"/>
</dbReference>
<dbReference type="InterPro" id="IPR014861">
    <property type="entry name" value="CNP1-like_dom"/>
</dbReference>
<keyword evidence="4" id="KW-1185">Reference proteome</keyword>
<evidence type="ECO:0000313" key="4">
    <source>
        <dbReference type="Proteomes" id="UP000541185"/>
    </source>
</evidence>
<gene>
    <name evidence="3" type="ORF">HHL11_29865</name>
</gene>
<dbReference type="AlphaFoldDB" id="A0A848HHJ7"/>
<proteinExistence type="predicted"/>
<dbReference type="EMBL" id="JABBFX010000003">
    <property type="protein sequence ID" value="NML47993.1"/>
    <property type="molecule type" value="Genomic_DNA"/>
</dbReference>
<feature type="signal peptide" evidence="1">
    <location>
        <begin position="1"/>
        <end position="24"/>
    </location>
</feature>
<sequence length="168" mass="17729">MQREFLALALCCASLAASAQLADADPDWKELDAPPPPALRTSGLIAIDVPGSSLHFGVDPNSVAIGTDGVVRYVVVAQSSSGTVNGIYEGVRCSTGEVRVFARHNPSSGWVATTESPWRALSETPNNRYSLTIARDGMCLGQAPNQDKATILRDLRTPADRKFTGSGG</sequence>
<evidence type="ECO:0000256" key="1">
    <source>
        <dbReference type="SAM" id="SignalP"/>
    </source>
</evidence>
<organism evidence="3 4">
    <name type="scientific">Ramlibacter agri</name>
    <dbReference type="NCBI Taxonomy" id="2728837"/>
    <lineage>
        <taxon>Bacteria</taxon>
        <taxon>Pseudomonadati</taxon>
        <taxon>Pseudomonadota</taxon>
        <taxon>Betaproteobacteria</taxon>
        <taxon>Burkholderiales</taxon>
        <taxon>Comamonadaceae</taxon>
        <taxon>Ramlibacter</taxon>
    </lineage>
</organism>
<comment type="caution">
    <text evidence="3">The sequence shown here is derived from an EMBL/GenBank/DDBJ whole genome shotgun (WGS) entry which is preliminary data.</text>
</comment>
<keyword evidence="1" id="KW-0732">Signal</keyword>
<evidence type="ECO:0000259" key="2">
    <source>
        <dbReference type="Pfam" id="PF08750"/>
    </source>
</evidence>
<protein>
    <recommendedName>
        <fullName evidence="2">CNP1-like uncharacterized domain-containing protein</fullName>
    </recommendedName>
</protein>